<dbReference type="RefSeq" id="WP_319834103.1">
    <property type="nucleotide sequence ID" value="NZ_CP138858.1"/>
</dbReference>
<reference evidence="8 9" key="1">
    <citation type="submission" date="2023-11" db="EMBL/GenBank/DDBJ databases">
        <title>Coraliomargarita sp. nov., isolated from marine algae.</title>
        <authorList>
            <person name="Lee J.K."/>
            <person name="Baek J.H."/>
            <person name="Kim J.M."/>
            <person name="Choi D.G."/>
            <person name="Jeon C.O."/>
        </authorList>
    </citation>
    <scope>NUCLEOTIDE SEQUENCE [LARGE SCALE GENOMIC DNA]</scope>
    <source>
        <strain evidence="8 9">J2-16</strain>
    </source>
</reference>
<evidence type="ECO:0000256" key="5">
    <source>
        <dbReference type="ARBA" id="ARBA00022989"/>
    </source>
</evidence>
<evidence type="ECO:0000256" key="4">
    <source>
        <dbReference type="ARBA" id="ARBA00022968"/>
    </source>
</evidence>
<keyword evidence="2" id="KW-0812">Transmembrane</keyword>
<dbReference type="Gene3D" id="3.20.20.80">
    <property type="entry name" value="Glycosidases"/>
    <property type="match status" value="1"/>
</dbReference>
<accession>A0ABZ0RQ30</accession>
<keyword evidence="5" id="KW-1133">Transmembrane helix</keyword>
<evidence type="ECO:0000256" key="1">
    <source>
        <dbReference type="ARBA" id="ARBA00004323"/>
    </source>
</evidence>
<gene>
    <name evidence="8" type="ORF">SH580_05995</name>
</gene>
<organism evidence="8 9">
    <name type="scientific">Coraliomargarita algicola</name>
    <dbReference type="NCBI Taxonomy" id="3092156"/>
    <lineage>
        <taxon>Bacteria</taxon>
        <taxon>Pseudomonadati</taxon>
        <taxon>Verrucomicrobiota</taxon>
        <taxon>Opitutia</taxon>
        <taxon>Puniceicoccales</taxon>
        <taxon>Coraliomargaritaceae</taxon>
        <taxon>Coraliomargarita</taxon>
    </lineage>
</organism>
<comment type="subcellular location">
    <subcellularLocation>
        <location evidence="1">Golgi apparatus membrane</location>
        <topology evidence="1">Single-pass type II membrane protein</topology>
    </subcellularLocation>
</comment>
<keyword evidence="7" id="KW-0472">Membrane</keyword>
<dbReference type="InterPro" id="IPR026071">
    <property type="entry name" value="Glyco_Hydrolase_99"/>
</dbReference>
<dbReference type="EMBL" id="CP138858">
    <property type="protein sequence ID" value="WPJ97258.1"/>
    <property type="molecule type" value="Genomic_DNA"/>
</dbReference>
<keyword evidence="4" id="KW-0735">Signal-anchor</keyword>
<evidence type="ECO:0000256" key="3">
    <source>
        <dbReference type="ARBA" id="ARBA00022801"/>
    </source>
</evidence>
<proteinExistence type="predicted"/>
<sequence>MIIFEKLKLRNWFLAILACCSLHTLVGKEQGFAVAKDIPTYLQEWHIWWGFPFPDTDERIGHMEANFDQYREPWRLNWDRNGYPLPGLYDSGNLEIIRWQIRCIKATGVKSVAIMVHPDMVKGLVFIQEKDDFLNKILDIAAEEDFQVFFMDEVAFRKGSVSQDPEVMAQRIIRFIKKYGSHQGFFKINNEPVYYYQTWGYWVGQQETETMIETVENEVGPVHWMVFGDINRLGEIEQIDDVIGVANINRMDSRTREWDSSKQSLEALLRQAKQYGKNAGELIYPKFDGTAQPWRTKGVAMYGDGGNVFVKSVEEAMRHEPDLLMFSSWNDWEEGANFEPGWDFDGYMGDPYAYCRALAKVNGVEFVPPPPPSKSAVHPTIWEKFGYGDGAGPIIEDVRRSHDKGNSLEVTVRDSVSRVTELELVQNGDVFWISEQPSGLKLQGGLTHDDGLGESSEVLNALDFSAGYASEILQPSIRFKTDSNFPSEMRQDNPVIGVVYAFDRLDPFGGVTIKLPRKNPVEVSEPVGKVEHDYRIKLQPAYRSDDVGHSVWDGWQVRTSALYTPVDYEKVSSEGIEVAGKGKRIAAISILGDVQDRRVIRPEPYMSNIEGTRVSYLLKLPRHTIETPGLHIFWIRAKDSSGNWGHPKLVTVPNYEKRQEAQQVNVTEKPAPEGSIFWDDLNSMDQWKGIGHAISRTIKTEKIVKQEHTGIGDSLFVANVGQTLDSARKPISIKFKMLHTKYGRGGGLIILNDAGNQGYGINWDSSSENQYKGQGNVSITKFDSEAPIKYRSPSESLSQRYSSGHVAVGGEYADFEFILDGSSGELVVKVDGVIRSRARDSSFTTFSKIGLKGGKFVLFDDILVMQE</sequence>
<dbReference type="PANTHER" id="PTHR13572">
    <property type="entry name" value="ENDO-ALPHA-1,2-MANNOSIDASE"/>
    <property type="match status" value="1"/>
</dbReference>
<protein>
    <submittedName>
        <fullName evidence="8">Uncharacterized protein</fullName>
    </submittedName>
</protein>
<evidence type="ECO:0000313" key="8">
    <source>
        <dbReference type="EMBL" id="WPJ97258.1"/>
    </source>
</evidence>
<dbReference type="Pfam" id="PF16317">
    <property type="entry name" value="Glyco_hydro_99"/>
    <property type="match status" value="1"/>
</dbReference>
<evidence type="ECO:0000256" key="6">
    <source>
        <dbReference type="ARBA" id="ARBA00023034"/>
    </source>
</evidence>
<keyword evidence="9" id="KW-1185">Reference proteome</keyword>
<dbReference type="PANTHER" id="PTHR13572:SF4">
    <property type="entry name" value="RE57134P"/>
    <property type="match status" value="1"/>
</dbReference>
<evidence type="ECO:0000256" key="2">
    <source>
        <dbReference type="ARBA" id="ARBA00022692"/>
    </source>
</evidence>
<name>A0ABZ0RQ30_9BACT</name>
<dbReference type="Proteomes" id="UP001324993">
    <property type="component" value="Chromosome"/>
</dbReference>
<evidence type="ECO:0000256" key="7">
    <source>
        <dbReference type="ARBA" id="ARBA00023136"/>
    </source>
</evidence>
<keyword evidence="6" id="KW-0333">Golgi apparatus</keyword>
<keyword evidence="3" id="KW-0378">Hydrolase</keyword>
<evidence type="ECO:0000313" key="9">
    <source>
        <dbReference type="Proteomes" id="UP001324993"/>
    </source>
</evidence>